<gene>
    <name evidence="14" type="ORF">K7J14_08785</name>
</gene>
<dbReference type="Pfam" id="PF00158">
    <property type="entry name" value="Sigma54_activat"/>
    <property type="match status" value="1"/>
</dbReference>
<feature type="domain" description="Response regulatory" evidence="13">
    <location>
        <begin position="4"/>
        <end position="118"/>
    </location>
</feature>
<evidence type="ECO:0000313" key="15">
    <source>
        <dbReference type="Proteomes" id="UP001198163"/>
    </source>
</evidence>
<keyword evidence="10" id="KW-0804">Transcription</keyword>
<dbReference type="Pfam" id="PF00072">
    <property type="entry name" value="Response_reg"/>
    <property type="match status" value="1"/>
</dbReference>
<dbReference type="Pfam" id="PF02954">
    <property type="entry name" value="HTH_8"/>
    <property type="match status" value="1"/>
</dbReference>
<dbReference type="FunFam" id="3.40.50.300:FF:000006">
    <property type="entry name" value="DNA-binding transcriptional regulator NtrC"/>
    <property type="match status" value="1"/>
</dbReference>
<dbReference type="Gene3D" id="1.10.8.60">
    <property type="match status" value="1"/>
</dbReference>
<dbReference type="InterPro" id="IPR025662">
    <property type="entry name" value="Sigma_54_int_dom_ATP-bd_1"/>
</dbReference>
<keyword evidence="3 11" id="KW-0597">Phosphoprotein</keyword>
<dbReference type="FunFam" id="1.10.8.60:FF:000014">
    <property type="entry name" value="DNA-binding transcriptional regulator NtrC"/>
    <property type="match status" value="1"/>
</dbReference>
<feature type="domain" description="Sigma-54 factor interaction" evidence="12">
    <location>
        <begin position="143"/>
        <end position="372"/>
    </location>
</feature>
<proteinExistence type="predicted"/>
<dbReference type="InterPro" id="IPR025944">
    <property type="entry name" value="Sigma_54_int_dom_CS"/>
</dbReference>
<dbReference type="RefSeq" id="WP_230758833.1">
    <property type="nucleotide sequence ID" value="NZ_JAINWA010000003.1"/>
</dbReference>
<dbReference type="GO" id="GO:0005524">
    <property type="term" value="F:ATP binding"/>
    <property type="evidence" value="ECO:0007669"/>
    <property type="project" value="UniProtKB-KW"/>
</dbReference>
<dbReference type="InterPro" id="IPR027417">
    <property type="entry name" value="P-loop_NTPase"/>
</dbReference>
<dbReference type="InterPro" id="IPR009057">
    <property type="entry name" value="Homeodomain-like_sf"/>
</dbReference>
<dbReference type="InterPro" id="IPR003593">
    <property type="entry name" value="AAA+_ATPase"/>
</dbReference>
<dbReference type="PROSITE" id="PS50110">
    <property type="entry name" value="RESPONSE_REGULATORY"/>
    <property type="match status" value="1"/>
</dbReference>
<sequence>MKFTILVIDDEKNIRAGLAAALEMDGYEVMQASDGKEGLEIALHNEIDLVITDLRMPGVSGEEVLRRVTSEKPGVPVIVLTGHGTVETAVDAMRSGAYDFLTKPLNLDRLSLLVKRALQNRELVLQHRELEREVEGRKTFEHIIGKSPSMLKVFDVVKRVAATKASVLITGESGVGKELIANALHNLSPRSANPFIKVHCAALAESLLESELFGHEKGSFTGAVSRKRGRFELAHSGTIFLDEIGEIDQTVQIKILRVLQEKMFERVGGEETLEVDVRVIAATNRDLEKEIAEGRFREDLYYRLNVVRIHVPPLRDRKDDLPLMITAFIREFAEENGKKIEGIDPKARSALYAYDWPGNIRQLKNCIESAVVMSSGSIITLDDLPPSIRQGDETPLLHIPVGVTMAEAEKQVILQTLSTQNGNKSKTAEVLGIGRKTLHRKLSDYGVEKDGSLDLDENEGDA</sequence>
<dbReference type="InterPro" id="IPR001789">
    <property type="entry name" value="Sig_transdc_resp-reg_receiver"/>
</dbReference>
<dbReference type="InterPro" id="IPR011006">
    <property type="entry name" value="CheY-like_superfamily"/>
</dbReference>
<dbReference type="SUPFAM" id="SSF52172">
    <property type="entry name" value="CheY-like"/>
    <property type="match status" value="1"/>
</dbReference>
<keyword evidence="4" id="KW-0547">Nucleotide-binding</keyword>
<evidence type="ECO:0000256" key="8">
    <source>
        <dbReference type="ARBA" id="ARBA00023125"/>
    </source>
</evidence>
<dbReference type="SUPFAM" id="SSF52540">
    <property type="entry name" value="P-loop containing nucleoside triphosphate hydrolases"/>
    <property type="match status" value="1"/>
</dbReference>
<dbReference type="SUPFAM" id="SSF46689">
    <property type="entry name" value="Homeodomain-like"/>
    <property type="match status" value="1"/>
</dbReference>
<accession>A0AAE3EJ86</accession>
<evidence type="ECO:0000259" key="13">
    <source>
        <dbReference type="PROSITE" id="PS50110"/>
    </source>
</evidence>
<keyword evidence="5" id="KW-0067">ATP-binding</keyword>
<evidence type="ECO:0000256" key="3">
    <source>
        <dbReference type="ARBA" id="ARBA00022553"/>
    </source>
</evidence>
<keyword evidence="15" id="KW-1185">Reference proteome</keyword>
<keyword evidence="8" id="KW-0238">DNA-binding</keyword>
<dbReference type="Gene3D" id="3.40.50.300">
    <property type="entry name" value="P-loop containing nucleotide triphosphate hydrolases"/>
    <property type="match status" value="1"/>
</dbReference>
<dbReference type="GO" id="GO:0005737">
    <property type="term" value="C:cytoplasm"/>
    <property type="evidence" value="ECO:0007669"/>
    <property type="project" value="UniProtKB-SubCell"/>
</dbReference>
<evidence type="ECO:0000256" key="7">
    <source>
        <dbReference type="ARBA" id="ARBA00023015"/>
    </source>
</evidence>
<evidence type="ECO:0000256" key="10">
    <source>
        <dbReference type="ARBA" id="ARBA00023163"/>
    </source>
</evidence>
<evidence type="ECO:0000256" key="1">
    <source>
        <dbReference type="ARBA" id="ARBA00004496"/>
    </source>
</evidence>
<keyword evidence="9" id="KW-0010">Activator</keyword>
<dbReference type="PRINTS" id="PR01590">
    <property type="entry name" value="HTHFIS"/>
</dbReference>
<dbReference type="Pfam" id="PF25601">
    <property type="entry name" value="AAA_lid_14"/>
    <property type="match status" value="1"/>
</dbReference>
<protein>
    <submittedName>
        <fullName evidence="14">Sigma-54 dependent transcriptional regulator</fullName>
    </submittedName>
</protein>
<evidence type="ECO:0000256" key="9">
    <source>
        <dbReference type="ARBA" id="ARBA00023159"/>
    </source>
</evidence>
<dbReference type="SMART" id="SM00382">
    <property type="entry name" value="AAA"/>
    <property type="match status" value="1"/>
</dbReference>
<keyword evidence="2" id="KW-0963">Cytoplasm</keyword>
<evidence type="ECO:0000256" key="6">
    <source>
        <dbReference type="ARBA" id="ARBA00023012"/>
    </source>
</evidence>
<evidence type="ECO:0000256" key="2">
    <source>
        <dbReference type="ARBA" id="ARBA00022490"/>
    </source>
</evidence>
<dbReference type="PROSITE" id="PS00688">
    <property type="entry name" value="SIGMA54_INTERACT_3"/>
    <property type="match status" value="1"/>
</dbReference>
<feature type="modified residue" description="4-aspartylphosphate" evidence="11">
    <location>
        <position position="53"/>
    </location>
</feature>
<organism evidence="14 15">
    <name type="scientific">Teretinema zuelzerae</name>
    <dbReference type="NCBI Taxonomy" id="156"/>
    <lineage>
        <taxon>Bacteria</taxon>
        <taxon>Pseudomonadati</taxon>
        <taxon>Spirochaetota</taxon>
        <taxon>Spirochaetia</taxon>
        <taxon>Spirochaetales</taxon>
        <taxon>Treponemataceae</taxon>
        <taxon>Teretinema</taxon>
    </lineage>
</organism>
<keyword evidence="7" id="KW-0805">Transcription regulation</keyword>
<name>A0AAE3EJ86_9SPIR</name>
<evidence type="ECO:0000256" key="11">
    <source>
        <dbReference type="PROSITE-ProRule" id="PRU00169"/>
    </source>
</evidence>
<dbReference type="PROSITE" id="PS00675">
    <property type="entry name" value="SIGMA54_INTERACT_1"/>
    <property type="match status" value="1"/>
</dbReference>
<dbReference type="GO" id="GO:0006355">
    <property type="term" value="P:regulation of DNA-templated transcription"/>
    <property type="evidence" value="ECO:0007669"/>
    <property type="project" value="InterPro"/>
</dbReference>
<dbReference type="SMART" id="SM00448">
    <property type="entry name" value="REC"/>
    <property type="match status" value="1"/>
</dbReference>
<dbReference type="InterPro" id="IPR002078">
    <property type="entry name" value="Sigma_54_int"/>
</dbReference>
<dbReference type="EMBL" id="JAINWA010000003">
    <property type="protein sequence ID" value="MCD1654798.1"/>
    <property type="molecule type" value="Genomic_DNA"/>
</dbReference>
<dbReference type="PANTHER" id="PTHR32071:SF122">
    <property type="entry name" value="SIGMA FACTOR"/>
    <property type="match status" value="1"/>
</dbReference>
<dbReference type="GO" id="GO:0000160">
    <property type="term" value="P:phosphorelay signal transduction system"/>
    <property type="evidence" value="ECO:0007669"/>
    <property type="project" value="UniProtKB-KW"/>
</dbReference>
<comment type="subcellular location">
    <subcellularLocation>
        <location evidence="1">Cytoplasm</location>
    </subcellularLocation>
</comment>
<dbReference type="InterPro" id="IPR002197">
    <property type="entry name" value="HTH_Fis"/>
</dbReference>
<dbReference type="Gene3D" id="3.40.50.2300">
    <property type="match status" value="1"/>
</dbReference>
<keyword evidence="6" id="KW-0902">Two-component regulatory system</keyword>
<dbReference type="Proteomes" id="UP001198163">
    <property type="component" value="Unassembled WGS sequence"/>
</dbReference>
<dbReference type="Gene3D" id="1.10.10.60">
    <property type="entry name" value="Homeodomain-like"/>
    <property type="match status" value="1"/>
</dbReference>
<comment type="caution">
    <text evidence="14">The sequence shown here is derived from an EMBL/GenBank/DDBJ whole genome shotgun (WGS) entry which is preliminary data.</text>
</comment>
<dbReference type="InterPro" id="IPR058031">
    <property type="entry name" value="AAA_lid_NorR"/>
</dbReference>
<evidence type="ECO:0000259" key="12">
    <source>
        <dbReference type="PROSITE" id="PS50045"/>
    </source>
</evidence>
<dbReference type="AlphaFoldDB" id="A0AAE3EJ86"/>
<dbReference type="PROSITE" id="PS50045">
    <property type="entry name" value="SIGMA54_INTERACT_4"/>
    <property type="match status" value="1"/>
</dbReference>
<evidence type="ECO:0000256" key="4">
    <source>
        <dbReference type="ARBA" id="ARBA00022741"/>
    </source>
</evidence>
<reference evidence="14" key="1">
    <citation type="submission" date="2021-08" db="EMBL/GenBank/DDBJ databases">
        <title>Comparative analyses of Brucepasteria parasyntrophica and Teretinema zuelzerae.</title>
        <authorList>
            <person name="Song Y."/>
            <person name="Brune A."/>
        </authorList>
    </citation>
    <scope>NUCLEOTIDE SEQUENCE</scope>
    <source>
        <strain evidence="14">DSM 1903</strain>
    </source>
</reference>
<dbReference type="FunFam" id="3.40.50.2300:FF:000018">
    <property type="entry name" value="DNA-binding transcriptional regulator NtrC"/>
    <property type="match status" value="1"/>
</dbReference>
<dbReference type="GO" id="GO:0043565">
    <property type="term" value="F:sequence-specific DNA binding"/>
    <property type="evidence" value="ECO:0007669"/>
    <property type="project" value="InterPro"/>
</dbReference>
<evidence type="ECO:0000256" key="5">
    <source>
        <dbReference type="ARBA" id="ARBA00022840"/>
    </source>
</evidence>
<evidence type="ECO:0000313" key="14">
    <source>
        <dbReference type="EMBL" id="MCD1654798.1"/>
    </source>
</evidence>
<dbReference type="CDD" id="cd00009">
    <property type="entry name" value="AAA"/>
    <property type="match status" value="1"/>
</dbReference>
<dbReference type="PANTHER" id="PTHR32071">
    <property type="entry name" value="TRANSCRIPTIONAL REGULATORY PROTEIN"/>
    <property type="match status" value="1"/>
</dbReference>